<dbReference type="AlphaFoldDB" id="A0AAV4FVV4"/>
<proteinExistence type="predicted"/>
<organism evidence="3 4">
    <name type="scientific">Elysia marginata</name>
    <dbReference type="NCBI Taxonomy" id="1093978"/>
    <lineage>
        <taxon>Eukaryota</taxon>
        <taxon>Metazoa</taxon>
        <taxon>Spiralia</taxon>
        <taxon>Lophotrochozoa</taxon>
        <taxon>Mollusca</taxon>
        <taxon>Gastropoda</taxon>
        <taxon>Heterobranchia</taxon>
        <taxon>Euthyneura</taxon>
        <taxon>Panpulmonata</taxon>
        <taxon>Sacoglossa</taxon>
        <taxon>Placobranchoidea</taxon>
        <taxon>Plakobranchidae</taxon>
        <taxon>Elysia</taxon>
    </lineage>
</organism>
<comment type="caution">
    <text evidence="3">The sequence shown here is derived from an EMBL/GenBank/DDBJ whole genome shotgun (WGS) entry which is preliminary data.</text>
</comment>
<accession>A0AAV4FVV4</accession>
<gene>
    <name evidence="3" type="ORF">ElyMa_003972900</name>
</gene>
<dbReference type="EMBL" id="BMAT01008082">
    <property type="protein sequence ID" value="GFR77587.1"/>
    <property type="molecule type" value="Genomic_DNA"/>
</dbReference>
<reference evidence="3 4" key="1">
    <citation type="journal article" date="2021" name="Elife">
        <title>Chloroplast acquisition without the gene transfer in kleptoplastic sea slugs, Plakobranchus ocellatus.</title>
        <authorList>
            <person name="Maeda T."/>
            <person name="Takahashi S."/>
            <person name="Yoshida T."/>
            <person name="Shimamura S."/>
            <person name="Takaki Y."/>
            <person name="Nagai Y."/>
            <person name="Toyoda A."/>
            <person name="Suzuki Y."/>
            <person name="Arimoto A."/>
            <person name="Ishii H."/>
            <person name="Satoh N."/>
            <person name="Nishiyama T."/>
            <person name="Hasebe M."/>
            <person name="Maruyama T."/>
            <person name="Minagawa J."/>
            <person name="Obokata J."/>
            <person name="Shigenobu S."/>
        </authorList>
    </citation>
    <scope>NUCLEOTIDE SEQUENCE [LARGE SCALE GENOMIC DNA]</scope>
</reference>
<evidence type="ECO:0000313" key="4">
    <source>
        <dbReference type="Proteomes" id="UP000762676"/>
    </source>
</evidence>
<feature type="region of interest" description="Disordered" evidence="1">
    <location>
        <begin position="37"/>
        <end position="58"/>
    </location>
</feature>
<protein>
    <submittedName>
        <fullName evidence="3">Uncharacterized protein</fullName>
    </submittedName>
</protein>
<sequence>MLSGWTYFILAVFPRTACAIGEIPVRALYWYGKQQKSKGYATNGSSSNPESTSQNISTSKLDMISQKDLRTLHHIAENRPRWTALIDEIGKIAEAVKSDDSANRRP</sequence>
<evidence type="ECO:0000256" key="1">
    <source>
        <dbReference type="SAM" id="MobiDB-lite"/>
    </source>
</evidence>
<evidence type="ECO:0000313" key="3">
    <source>
        <dbReference type="EMBL" id="GFR77587.1"/>
    </source>
</evidence>
<feature type="compositionally biased region" description="Polar residues" evidence="1">
    <location>
        <begin position="40"/>
        <end position="58"/>
    </location>
</feature>
<dbReference type="Proteomes" id="UP000762676">
    <property type="component" value="Unassembled WGS sequence"/>
</dbReference>
<keyword evidence="4" id="KW-1185">Reference proteome</keyword>
<name>A0AAV4FVV4_9GAST</name>
<feature type="signal peptide" evidence="2">
    <location>
        <begin position="1"/>
        <end position="19"/>
    </location>
</feature>
<keyword evidence="2" id="KW-0732">Signal</keyword>
<feature type="chain" id="PRO_5043315735" evidence="2">
    <location>
        <begin position="20"/>
        <end position="106"/>
    </location>
</feature>
<evidence type="ECO:0000256" key="2">
    <source>
        <dbReference type="SAM" id="SignalP"/>
    </source>
</evidence>